<protein>
    <submittedName>
        <fullName evidence="6">Cyclin-like domain-containing protein</fullName>
    </submittedName>
</protein>
<evidence type="ECO:0000313" key="6">
    <source>
        <dbReference type="WBParaSite" id="ACRNAN_scaffold1168.g15296.t1"/>
    </source>
</evidence>
<evidence type="ECO:0000256" key="1">
    <source>
        <dbReference type="ARBA" id="ARBA00023127"/>
    </source>
</evidence>
<evidence type="ECO:0000256" key="3">
    <source>
        <dbReference type="SAM" id="MobiDB-lite"/>
    </source>
</evidence>
<accession>A0A914CLN8</accession>
<sequence length="295" mass="34042">MNKMEEQLCWIITPEQLINTPSRRGNIDQQTEERYRREGVRIILEIGRALKLNPNPTLATACVFFHRFYMVNGMDEFSIYVTALGCLFLAGKVEETPKKCKDIAAIAKDTLPDLYEKRNNLMEEIFATERVLLPSLRFDLHVEHPYTFLLRYIKIFKNMNQETTKAILQNAWTFANDSLSTTLCLLWEPEVIAISLLYMALQMSKLTLKLDWEDRLPGDQWWDQFVSNLSTDMMEEVCHKILDYYAESTKEKENAAAQSSGGQQPTPPQHPTPPTGDGSRPMLPFQSRVHMNGPF</sequence>
<dbReference type="PIRSF" id="PIRSF036580">
    <property type="entry name" value="Cyclin_L"/>
    <property type="match status" value="1"/>
</dbReference>
<dbReference type="SUPFAM" id="SSF47954">
    <property type="entry name" value="Cyclin-like"/>
    <property type="match status" value="2"/>
</dbReference>
<reference evidence="6" key="1">
    <citation type="submission" date="2022-11" db="UniProtKB">
        <authorList>
            <consortium name="WormBaseParasite"/>
        </authorList>
    </citation>
    <scope>IDENTIFICATION</scope>
</reference>
<dbReference type="InterPro" id="IPR006671">
    <property type="entry name" value="Cyclin_N"/>
</dbReference>
<evidence type="ECO:0000259" key="4">
    <source>
        <dbReference type="SMART" id="SM00385"/>
    </source>
</evidence>
<evidence type="ECO:0000256" key="2">
    <source>
        <dbReference type="RuleBase" id="RU000383"/>
    </source>
</evidence>
<dbReference type="InterPro" id="IPR043198">
    <property type="entry name" value="Cyclin/Ssn8"/>
</dbReference>
<dbReference type="Pfam" id="PF02984">
    <property type="entry name" value="Cyclin_C"/>
    <property type="match status" value="1"/>
</dbReference>
<dbReference type="SMART" id="SM00385">
    <property type="entry name" value="CYCLIN"/>
    <property type="match status" value="1"/>
</dbReference>
<dbReference type="Gene3D" id="1.10.472.10">
    <property type="entry name" value="Cyclin-like"/>
    <property type="match status" value="2"/>
</dbReference>
<keyword evidence="1 2" id="KW-0195">Cyclin</keyword>
<dbReference type="WBParaSite" id="ACRNAN_scaffold1168.g15296.t1">
    <property type="protein sequence ID" value="ACRNAN_scaffold1168.g15296.t1"/>
    <property type="gene ID" value="ACRNAN_scaffold1168.g15296"/>
</dbReference>
<keyword evidence="5" id="KW-1185">Reference proteome</keyword>
<proteinExistence type="inferred from homology"/>
<dbReference type="AlphaFoldDB" id="A0A914CLN8"/>
<comment type="similarity">
    <text evidence="2">Belongs to the cyclin family.</text>
</comment>
<name>A0A914CLN8_9BILA</name>
<organism evidence="5 6">
    <name type="scientific">Acrobeloides nanus</name>
    <dbReference type="NCBI Taxonomy" id="290746"/>
    <lineage>
        <taxon>Eukaryota</taxon>
        <taxon>Metazoa</taxon>
        <taxon>Ecdysozoa</taxon>
        <taxon>Nematoda</taxon>
        <taxon>Chromadorea</taxon>
        <taxon>Rhabditida</taxon>
        <taxon>Tylenchina</taxon>
        <taxon>Cephalobomorpha</taxon>
        <taxon>Cephaloboidea</taxon>
        <taxon>Cephalobidae</taxon>
        <taxon>Acrobeloides</taxon>
    </lineage>
</organism>
<dbReference type="InterPro" id="IPR004367">
    <property type="entry name" value="Cyclin_C-dom"/>
</dbReference>
<dbReference type="GO" id="GO:0006357">
    <property type="term" value="P:regulation of transcription by RNA polymerase II"/>
    <property type="evidence" value="ECO:0007669"/>
    <property type="project" value="InterPro"/>
</dbReference>
<feature type="region of interest" description="Disordered" evidence="3">
    <location>
        <begin position="252"/>
        <end position="295"/>
    </location>
</feature>
<feature type="domain" description="Cyclin-like" evidence="4">
    <location>
        <begin position="41"/>
        <end position="123"/>
    </location>
</feature>
<dbReference type="InterPro" id="IPR036915">
    <property type="entry name" value="Cyclin-like_sf"/>
</dbReference>
<evidence type="ECO:0000313" key="5">
    <source>
        <dbReference type="Proteomes" id="UP000887540"/>
    </source>
</evidence>
<feature type="compositionally biased region" description="Pro residues" evidence="3">
    <location>
        <begin position="265"/>
        <end position="274"/>
    </location>
</feature>
<dbReference type="PANTHER" id="PTHR10026">
    <property type="entry name" value="CYCLIN"/>
    <property type="match status" value="1"/>
</dbReference>
<dbReference type="GO" id="GO:0016538">
    <property type="term" value="F:cyclin-dependent protein serine/threonine kinase regulator activity"/>
    <property type="evidence" value="ECO:0007669"/>
    <property type="project" value="InterPro"/>
</dbReference>
<dbReference type="Proteomes" id="UP000887540">
    <property type="component" value="Unplaced"/>
</dbReference>
<dbReference type="Pfam" id="PF00134">
    <property type="entry name" value="Cyclin_N"/>
    <property type="match status" value="1"/>
</dbReference>
<dbReference type="InterPro" id="IPR013763">
    <property type="entry name" value="Cyclin-like_dom"/>
</dbReference>